<accession>A0ABZ0CXY4</accession>
<dbReference type="RefSeq" id="WP_316700685.1">
    <property type="nucleotide sequence ID" value="NZ_CP136336.1"/>
</dbReference>
<feature type="transmembrane region" description="Helical" evidence="1">
    <location>
        <begin position="30"/>
        <end position="48"/>
    </location>
</feature>
<dbReference type="EMBL" id="CP136336">
    <property type="protein sequence ID" value="WOB08021.1"/>
    <property type="molecule type" value="Genomic_DNA"/>
</dbReference>
<gene>
    <name evidence="2" type="ORF">RXV79_24355</name>
</gene>
<proteinExistence type="predicted"/>
<organism evidence="2 3">
    <name type="scientific">Piscinibacter gummiphilus</name>
    <dbReference type="NCBI Taxonomy" id="946333"/>
    <lineage>
        <taxon>Bacteria</taxon>
        <taxon>Pseudomonadati</taxon>
        <taxon>Pseudomonadota</taxon>
        <taxon>Betaproteobacteria</taxon>
        <taxon>Burkholderiales</taxon>
        <taxon>Sphaerotilaceae</taxon>
        <taxon>Piscinibacter</taxon>
    </lineage>
</organism>
<evidence type="ECO:0008006" key="4">
    <source>
        <dbReference type="Google" id="ProtNLM"/>
    </source>
</evidence>
<name>A0ABZ0CXY4_9BURK</name>
<reference evidence="2 3" key="1">
    <citation type="submission" date="2023-10" db="EMBL/GenBank/DDBJ databases">
        <title>Bacteria for the degradation of biodegradable plastic PBAT(Polybutylene adipate terephthalate).</title>
        <authorList>
            <person name="Weon H.-Y."/>
            <person name="Yeon J."/>
        </authorList>
    </citation>
    <scope>NUCLEOTIDE SEQUENCE [LARGE SCALE GENOMIC DNA]</scope>
    <source>
        <strain evidence="2 3">SBD 7-3</strain>
    </source>
</reference>
<evidence type="ECO:0000313" key="2">
    <source>
        <dbReference type="EMBL" id="WOB08021.1"/>
    </source>
</evidence>
<evidence type="ECO:0000256" key="1">
    <source>
        <dbReference type="SAM" id="Phobius"/>
    </source>
</evidence>
<keyword evidence="3" id="KW-1185">Reference proteome</keyword>
<keyword evidence="1" id="KW-0472">Membrane</keyword>
<keyword evidence="1" id="KW-0812">Transmembrane</keyword>
<protein>
    <recommendedName>
        <fullName evidence="4">LysR family transcriptional regulator</fullName>
    </recommendedName>
</protein>
<dbReference type="Proteomes" id="UP001303946">
    <property type="component" value="Chromosome"/>
</dbReference>
<keyword evidence="1" id="KW-1133">Transmembrane helix</keyword>
<evidence type="ECO:0000313" key="3">
    <source>
        <dbReference type="Proteomes" id="UP001303946"/>
    </source>
</evidence>
<sequence>MSFALYMIGFALLIGGVAWALVLAGVAPTYVAVACVILAGIGVITGVSRTRTKDISQ</sequence>